<evidence type="ECO:0008006" key="4">
    <source>
        <dbReference type="Google" id="ProtNLM"/>
    </source>
</evidence>
<dbReference type="Proteomes" id="UP001576776">
    <property type="component" value="Unassembled WGS sequence"/>
</dbReference>
<dbReference type="EMBL" id="JBHFNS010000085">
    <property type="protein sequence ID" value="MFB2938224.1"/>
    <property type="molecule type" value="Genomic_DNA"/>
</dbReference>
<accession>A0ABV4YHC4</accession>
<keyword evidence="1" id="KW-0812">Transmembrane</keyword>
<evidence type="ECO:0000256" key="1">
    <source>
        <dbReference type="SAM" id="Phobius"/>
    </source>
</evidence>
<reference evidence="2 3" key="1">
    <citation type="submission" date="2024-09" db="EMBL/GenBank/DDBJ databases">
        <title>Floridaenema gen nov. (Aerosakkonemataceae, Aerosakkonematales ord. nov., Cyanobacteria) from benthic tropical and subtropical fresh waters, with the description of four new species.</title>
        <authorList>
            <person name="Moretto J.A."/>
            <person name="Berthold D.E."/>
            <person name="Lefler F.W."/>
            <person name="Huang I.-S."/>
            <person name="Laughinghouse H. IV."/>
        </authorList>
    </citation>
    <scope>NUCLEOTIDE SEQUENCE [LARGE SCALE GENOMIC DNA]</scope>
    <source>
        <strain evidence="2 3">BLCC-F154</strain>
    </source>
</reference>
<evidence type="ECO:0000313" key="2">
    <source>
        <dbReference type="EMBL" id="MFB2938224.1"/>
    </source>
</evidence>
<comment type="caution">
    <text evidence="2">The sequence shown here is derived from an EMBL/GenBank/DDBJ whole genome shotgun (WGS) entry which is preliminary data.</text>
</comment>
<evidence type="ECO:0000313" key="3">
    <source>
        <dbReference type="Proteomes" id="UP001576776"/>
    </source>
</evidence>
<sequence>MTFKCVTAYVYLASLIGDLAMLRKPNQASNLETKIVQWLIRGIGLLATITVTVYLAHLTEKALNTTL</sequence>
<feature type="transmembrane region" description="Helical" evidence="1">
    <location>
        <begin position="6"/>
        <end position="23"/>
    </location>
</feature>
<dbReference type="RefSeq" id="WP_413259708.1">
    <property type="nucleotide sequence ID" value="NZ_JBHFNS010000085.1"/>
</dbReference>
<proteinExistence type="predicted"/>
<keyword evidence="3" id="KW-1185">Reference proteome</keyword>
<organism evidence="2 3">
    <name type="scientific">Floridaenema fluviatile BLCC-F154</name>
    <dbReference type="NCBI Taxonomy" id="3153640"/>
    <lineage>
        <taxon>Bacteria</taxon>
        <taxon>Bacillati</taxon>
        <taxon>Cyanobacteriota</taxon>
        <taxon>Cyanophyceae</taxon>
        <taxon>Oscillatoriophycideae</taxon>
        <taxon>Aerosakkonematales</taxon>
        <taxon>Aerosakkonemataceae</taxon>
        <taxon>Floridanema</taxon>
        <taxon>Floridanema fluviatile</taxon>
    </lineage>
</organism>
<name>A0ABV4YHC4_9CYAN</name>
<keyword evidence="1" id="KW-0472">Membrane</keyword>
<keyword evidence="1" id="KW-1133">Transmembrane helix</keyword>
<gene>
    <name evidence="2" type="ORF">ACE1B6_23500</name>
</gene>
<protein>
    <recommendedName>
        <fullName evidence="4">DUF1146 domain-containing protein</fullName>
    </recommendedName>
</protein>
<feature type="transmembrane region" description="Helical" evidence="1">
    <location>
        <begin position="35"/>
        <end position="57"/>
    </location>
</feature>